<dbReference type="InterPro" id="IPR050115">
    <property type="entry name" value="Proteasome_alpha"/>
</dbReference>
<sequence length="231" mass="25164">MLKALVEHALEAVRKGNVAVGVTGTDTIILGVEKKSTAKLQDSRSEKRKRDSCRSENRKRASNLREEDVAMSEGNVTMEGETCSYGRERCSVGETRAAAMSCKDEPPPCSSSKVEYALEAVRKGNVVVGVKGTDTIVLGDEKKSTAKLQDSSDGLHKANANANARCVNTPRPLKAPISSSASEKISPKRPLESILESRKEQKYWFNRKLHIIGEISGCRDAHSEYSTSRGP</sequence>
<name>A0AAP0ELJ2_9MAGN</name>
<dbReference type="AlphaFoldDB" id="A0AAP0ELJ2"/>
<evidence type="ECO:0000313" key="3">
    <source>
        <dbReference type="EMBL" id="KAK9090969.1"/>
    </source>
</evidence>
<evidence type="ECO:0000256" key="2">
    <source>
        <dbReference type="SAM" id="MobiDB-lite"/>
    </source>
</evidence>
<proteinExistence type="predicted"/>
<organism evidence="3 4">
    <name type="scientific">Stephania japonica</name>
    <dbReference type="NCBI Taxonomy" id="461633"/>
    <lineage>
        <taxon>Eukaryota</taxon>
        <taxon>Viridiplantae</taxon>
        <taxon>Streptophyta</taxon>
        <taxon>Embryophyta</taxon>
        <taxon>Tracheophyta</taxon>
        <taxon>Spermatophyta</taxon>
        <taxon>Magnoliopsida</taxon>
        <taxon>Ranunculales</taxon>
        <taxon>Menispermaceae</taxon>
        <taxon>Menispermoideae</taxon>
        <taxon>Cissampelideae</taxon>
        <taxon>Stephania</taxon>
    </lineage>
</organism>
<dbReference type="Gene3D" id="3.60.20.10">
    <property type="entry name" value="Glutamine Phosphoribosylpyrophosphate, subunit 1, domain 1"/>
    <property type="match status" value="2"/>
</dbReference>
<keyword evidence="4" id="KW-1185">Reference proteome</keyword>
<gene>
    <name evidence="3" type="ORF">Sjap_024146</name>
</gene>
<feature type="region of interest" description="Disordered" evidence="2">
    <location>
        <begin position="168"/>
        <end position="189"/>
    </location>
</feature>
<dbReference type="Proteomes" id="UP001417504">
    <property type="component" value="Unassembled WGS sequence"/>
</dbReference>
<feature type="region of interest" description="Disordered" evidence="2">
    <location>
        <begin position="37"/>
        <end position="65"/>
    </location>
</feature>
<keyword evidence="1" id="KW-0647">Proteasome</keyword>
<comment type="caution">
    <text evidence="3">The sequence shown here is derived from an EMBL/GenBank/DDBJ whole genome shotgun (WGS) entry which is preliminary data.</text>
</comment>
<evidence type="ECO:0000313" key="4">
    <source>
        <dbReference type="Proteomes" id="UP001417504"/>
    </source>
</evidence>
<evidence type="ECO:0000256" key="1">
    <source>
        <dbReference type="ARBA" id="ARBA00022942"/>
    </source>
</evidence>
<dbReference type="EMBL" id="JBBNAE010000010">
    <property type="protein sequence ID" value="KAK9090969.1"/>
    <property type="molecule type" value="Genomic_DNA"/>
</dbReference>
<dbReference type="PANTHER" id="PTHR11599">
    <property type="entry name" value="PROTEASOME SUBUNIT ALPHA/BETA"/>
    <property type="match status" value="1"/>
</dbReference>
<dbReference type="SUPFAM" id="SSF56235">
    <property type="entry name" value="N-terminal nucleophile aminohydrolases (Ntn hydrolases)"/>
    <property type="match status" value="2"/>
</dbReference>
<protein>
    <submittedName>
        <fullName evidence="3">Uncharacterized protein</fullName>
    </submittedName>
</protein>
<dbReference type="GO" id="GO:0000502">
    <property type="term" value="C:proteasome complex"/>
    <property type="evidence" value="ECO:0007669"/>
    <property type="project" value="UniProtKB-KW"/>
</dbReference>
<accession>A0AAP0ELJ2</accession>
<reference evidence="3 4" key="1">
    <citation type="submission" date="2024-01" db="EMBL/GenBank/DDBJ databases">
        <title>Genome assemblies of Stephania.</title>
        <authorList>
            <person name="Yang L."/>
        </authorList>
    </citation>
    <scope>NUCLEOTIDE SEQUENCE [LARGE SCALE GENOMIC DNA]</scope>
    <source>
        <strain evidence="3">QJT</strain>
        <tissue evidence="3">Leaf</tissue>
    </source>
</reference>
<dbReference type="InterPro" id="IPR029055">
    <property type="entry name" value="Ntn_hydrolases_N"/>
</dbReference>